<keyword evidence="5" id="KW-0067">ATP-binding</keyword>
<keyword evidence="2 7" id="KW-0808">Transferase</keyword>
<dbReference type="GO" id="GO:0009443">
    <property type="term" value="P:pyridoxal 5'-phosphate salvage"/>
    <property type="evidence" value="ECO:0007669"/>
    <property type="project" value="InterPro"/>
</dbReference>
<evidence type="ECO:0000313" key="8">
    <source>
        <dbReference type="Proteomes" id="UP000543642"/>
    </source>
</evidence>
<accession>A0A7W8H862</accession>
<dbReference type="Gene3D" id="3.40.1190.20">
    <property type="match status" value="1"/>
</dbReference>
<evidence type="ECO:0000256" key="4">
    <source>
        <dbReference type="ARBA" id="ARBA00022777"/>
    </source>
</evidence>
<keyword evidence="8" id="KW-1185">Reference proteome</keyword>
<evidence type="ECO:0000256" key="5">
    <source>
        <dbReference type="ARBA" id="ARBA00022840"/>
    </source>
</evidence>
<proteinExistence type="predicted"/>
<dbReference type="GO" id="GO:0008478">
    <property type="term" value="F:pyridoxal kinase activity"/>
    <property type="evidence" value="ECO:0007669"/>
    <property type="project" value="UniProtKB-EC"/>
</dbReference>
<evidence type="ECO:0000256" key="1">
    <source>
        <dbReference type="ARBA" id="ARBA00012104"/>
    </source>
</evidence>
<dbReference type="EC" id="2.7.1.35" evidence="1"/>
<dbReference type="InterPro" id="IPR013749">
    <property type="entry name" value="PM/HMP-P_kinase-1"/>
</dbReference>
<gene>
    <name evidence="7" type="ORF">HNP82_000620</name>
</gene>
<dbReference type="Pfam" id="PF08543">
    <property type="entry name" value="Phos_pyr_kin"/>
    <property type="match status" value="1"/>
</dbReference>
<dbReference type="AlphaFoldDB" id="A0A7W8H862"/>
<dbReference type="PANTHER" id="PTHR10534:SF2">
    <property type="entry name" value="PYRIDOXAL KINASE"/>
    <property type="match status" value="1"/>
</dbReference>
<keyword evidence="4 7" id="KW-0418">Kinase</keyword>
<dbReference type="GO" id="GO:0005524">
    <property type="term" value="F:ATP binding"/>
    <property type="evidence" value="ECO:0007669"/>
    <property type="project" value="UniProtKB-KW"/>
</dbReference>
<evidence type="ECO:0000256" key="3">
    <source>
        <dbReference type="ARBA" id="ARBA00022741"/>
    </source>
</evidence>
<dbReference type="GO" id="GO:0005829">
    <property type="term" value="C:cytosol"/>
    <property type="evidence" value="ECO:0007669"/>
    <property type="project" value="TreeGrafter"/>
</dbReference>
<evidence type="ECO:0000313" key="7">
    <source>
        <dbReference type="EMBL" id="MBB5263522.1"/>
    </source>
</evidence>
<reference evidence="7 8" key="1">
    <citation type="submission" date="2020-08" db="EMBL/GenBank/DDBJ databases">
        <title>Genomic Encyclopedia of Type Strains, Phase IV (KMG-IV): sequencing the most valuable type-strain genomes for metagenomic binning, comparative biology and taxonomic classification.</title>
        <authorList>
            <person name="Goeker M."/>
        </authorList>
    </citation>
    <scope>NUCLEOTIDE SEQUENCE [LARGE SCALE GENOMIC DNA]</scope>
    <source>
        <strain evidence="7 8">DSM 106146</strain>
    </source>
</reference>
<comment type="caution">
    <text evidence="7">The sequence shown here is derived from an EMBL/GenBank/DDBJ whole genome shotgun (WGS) entry which is preliminary data.</text>
</comment>
<name>A0A7W8H862_9FIRM</name>
<dbReference type="RefSeq" id="WP_183771383.1">
    <property type="nucleotide sequence ID" value="NZ_JACHFW010000002.1"/>
</dbReference>
<protein>
    <recommendedName>
        <fullName evidence="1">pyridoxal kinase</fullName>
        <ecNumber evidence="1">2.7.1.35</ecNumber>
    </recommendedName>
</protein>
<evidence type="ECO:0000256" key="2">
    <source>
        <dbReference type="ARBA" id="ARBA00022679"/>
    </source>
</evidence>
<dbReference type="SUPFAM" id="SSF53613">
    <property type="entry name" value="Ribokinase-like"/>
    <property type="match status" value="1"/>
</dbReference>
<dbReference type="PANTHER" id="PTHR10534">
    <property type="entry name" value="PYRIDOXAL KINASE"/>
    <property type="match status" value="1"/>
</dbReference>
<dbReference type="InterPro" id="IPR029056">
    <property type="entry name" value="Ribokinase-like"/>
</dbReference>
<feature type="domain" description="Pyridoxamine kinase/Phosphomethylpyrimidine kinase" evidence="6">
    <location>
        <begin position="75"/>
        <end position="256"/>
    </location>
</feature>
<keyword evidence="3" id="KW-0547">Nucleotide-binding</keyword>
<organism evidence="7 8">
    <name type="scientific">Catenibacillus scindens</name>
    <dbReference type="NCBI Taxonomy" id="673271"/>
    <lineage>
        <taxon>Bacteria</taxon>
        <taxon>Bacillati</taxon>
        <taxon>Bacillota</taxon>
        <taxon>Clostridia</taxon>
        <taxon>Lachnospirales</taxon>
        <taxon>Lachnospiraceae</taxon>
        <taxon>Catenibacillus</taxon>
    </lineage>
</organism>
<dbReference type="InterPro" id="IPR004625">
    <property type="entry name" value="PyrdxlKinase"/>
</dbReference>
<evidence type="ECO:0000259" key="6">
    <source>
        <dbReference type="Pfam" id="PF08543"/>
    </source>
</evidence>
<dbReference type="EMBL" id="JACHFW010000002">
    <property type="protein sequence ID" value="MBB5263522.1"/>
    <property type="molecule type" value="Genomic_DNA"/>
</dbReference>
<dbReference type="NCBIfam" id="NF005491">
    <property type="entry name" value="PRK07105.1"/>
    <property type="match status" value="1"/>
</dbReference>
<dbReference type="Proteomes" id="UP000543642">
    <property type="component" value="Unassembled WGS sequence"/>
</dbReference>
<sequence>MEDKKQTRTLLVNDMAGYGKVALSVMIPVLSHLKFETFNLPTALVSNTLDYGQFDILDTTEYMENTLLVWKKLMFSFDAICTGFIVSEKQSCLIYEYCKEQQKSGTSIFVDPIMGDDGKRYNGVTDQAVTYMKRLCSIADVIVPNITEACFLSGYTVKHTYSEAEIEVIANRLHMLGAKSVVITSANINGRMFTVVKNSPKNSCVLLPYDEIPVRFPGTGDIFMAIVVGHYLKSGLLLESVEIAMRQLEKIIYANVHDTDKYKGIPIEQFLEEINDEKA</sequence>